<dbReference type="GeneTree" id="ENSGT00390000003420"/>
<evidence type="ECO:0000259" key="3">
    <source>
        <dbReference type="PROSITE" id="PS50106"/>
    </source>
</evidence>
<dbReference type="AlphaFoldDB" id="A0AAR2L5Q7"/>
<dbReference type="InterPro" id="IPR056814">
    <property type="entry name" value="GIPC1-3_GH1"/>
</dbReference>
<evidence type="ECO:0000256" key="2">
    <source>
        <dbReference type="SAM" id="MobiDB-lite"/>
    </source>
</evidence>
<feature type="compositionally biased region" description="Polar residues" evidence="2">
    <location>
        <begin position="16"/>
        <end position="25"/>
    </location>
</feature>
<dbReference type="SUPFAM" id="SSF50156">
    <property type="entry name" value="PDZ domain-like"/>
    <property type="match status" value="1"/>
</dbReference>
<dbReference type="Pfam" id="PF25082">
    <property type="entry name" value="GIPC1_GH2"/>
    <property type="match status" value="1"/>
</dbReference>
<dbReference type="InterPro" id="IPR036034">
    <property type="entry name" value="PDZ_sf"/>
</dbReference>
<dbReference type="InterPro" id="IPR055349">
    <property type="entry name" value="GH2_GIPC"/>
</dbReference>
<evidence type="ECO:0000256" key="1">
    <source>
        <dbReference type="ARBA" id="ARBA00009011"/>
    </source>
</evidence>
<dbReference type="FunFam" id="2.30.42.10:FF:000097">
    <property type="entry name" value="PDZ domain-containing protein GIPC1 isoform 1"/>
    <property type="match status" value="1"/>
</dbReference>
<proteinExistence type="inferred from homology"/>
<dbReference type="PIRSF" id="PIRSF038083">
    <property type="entry name" value="UCP038083_GIPC"/>
    <property type="match status" value="1"/>
</dbReference>
<reference evidence="4" key="3">
    <citation type="submission" date="2025-09" db="UniProtKB">
        <authorList>
            <consortium name="Ensembl"/>
        </authorList>
    </citation>
    <scope>IDENTIFICATION</scope>
</reference>
<dbReference type="Pfam" id="PF25083">
    <property type="entry name" value="GIPC1_GH1"/>
    <property type="match status" value="1"/>
</dbReference>
<evidence type="ECO:0000313" key="4">
    <source>
        <dbReference type="Ensembl" id="ENSPNAP00000070039.1"/>
    </source>
</evidence>
<gene>
    <name evidence="4" type="primary">GIPC3</name>
</gene>
<reference evidence="4 5" key="1">
    <citation type="submission" date="2020-10" db="EMBL/GenBank/DDBJ databases">
        <title>Pygocentrus nattereri (red-bellied piranha) genome, fPygNat1, primary haplotype.</title>
        <authorList>
            <person name="Myers G."/>
            <person name="Meyer A."/>
            <person name="Karagic N."/>
            <person name="Pippel M."/>
            <person name="Winkler S."/>
            <person name="Tracey A."/>
            <person name="Wood J."/>
            <person name="Formenti G."/>
            <person name="Howe K."/>
            <person name="Fedrigo O."/>
            <person name="Jarvis E.D."/>
        </authorList>
    </citation>
    <scope>NUCLEOTIDE SEQUENCE [LARGE SCALE GENOMIC DNA]</scope>
</reference>
<organism evidence="4 5">
    <name type="scientific">Pygocentrus nattereri</name>
    <name type="common">Red-bellied piranha</name>
    <dbReference type="NCBI Taxonomy" id="42514"/>
    <lineage>
        <taxon>Eukaryota</taxon>
        <taxon>Metazoa</taxon>
        <taxon>Chordata</taxon>
        <taxon>Craniata</taxon>
        <taxon>Vertebrata</taxon>
        <taxon>Euteleostomi</taxon>
        <taxon>Actinopterygii</taxon>
        <taxon>Neopterygii</taxon>
        <taxon>Teleostei</taxon>
        <taxon>Ostariophysi</taxon>
        <taxon>Characiformes</taxon>
        <taxon>Characoidei</taxon>
        <taxon>Pygocentrus</taxon>
    </lineage>
</organism>
<dbReference type="SMART" id="SM00228">
    <property type="entry name" value="PDZ"/>
    <property type="match status" value="1"/>
</dbReference>
<feature type="domain" description="PDZ" evidence="3">
    <location>
        <begin position="133"/>
        <end position="200"/>
    </location>
</feature>
<dbReference type="Proteomes" id="UP001501920">
    <property type="component" value="Chromosome 15"/>
</dbReference>
<reference evidence="4" key="2">
    <citation type="submission" date="2025-08" db="UniProtKB">
        <authorList>
            <consortium name="Ensembl"/>
        </authorList>
    </citation>
    <scope>IDENTIFICATION</scope>
</reference>
<accession>A0AAR2L5Q7</accession>
<dbReference type="Pfam" id="PF00595">
    <property type="entry name" value="PDZ"/>
    <property type="match status" value="1"/>
</dbReference>
<feature type="region of interest" description="Disordered" evidence="2">
    <location>
        <begin position="1"/>
        <end position="56"/>
    </location>
</feature>
<dbReference type="Ensembl" id="ENSPNAT00000057422.1">
    <property type="protein sequence ID" value="ENSPNAP00000070039.1"/>
    <property type="gene ID" value="ENSPNAG00000022570.2"/>
</dbReference>
<dbReference type="InterPro" id="IPR017379">
    <property type="entry name" value="GIPC1/2/3"/>
</dbReference>
<dbReference type="Gene3D" id="2.30.42.10">
    <property type="match status" value="1"/>
</dbReference>
<dbReference type="PROSITE" id="PS50106">
    <property type="entry name" value="PDZ"/>
    <property type="match status" value="1"/>
</dbReference>
<dbReference type="CDD" id="cd21180">
    <property type="entry name" value="GH2_GIPC"/>
    <property type="match status" value="1"/>
</dbReference>
<keyword evidence="5" id="KW-1185">Reference proteome</keyword>
<feature type="compositionally biased region" description="Pro residues" evidence="2">
    <location>
        <begin position="36"/>
        <end position="55"/>
    </location>
</feature>
<evidence type="ECO:0000313" key="5">
    <source>
        <dbReference type="Proteomes" id="UP001501920"/>
    </source>
</evidence>
<name>A0AAR2L5Q7_PYGNA</name>
<comment type="similarity">
    <text evidence="1">Belongs to the GIPC family.</text>
</comment>
<protein>
    <recommendedName>
        <fullName evidence="3">PDZ domain-containing protein</fullName>
    </recommendedName>
</protein>
<dbReference type="PANTHER" id="PTHR12259">
    <property type="entry name" value="RGS-GAIP INTERACTING PROTEIN GIPC"/>
    <property type="match status" value="1"/>
</dbReference>
<dbReference type="CDD" id="cd23079">
    <property type="entry name" value="PDZ_GIPC3"/>
    <property type="match status" value="1"/>
</dbReference>
<dbReference type="PANTHER" id="PTHR12259:SF2">
    <property type="entry name" value="PDZ DOMAIN-CONTAINING PROTEIN GIPC3"/>
    <property type="match status" value="1"/>
</dbReference>
<sequence length="332" mass="36396">MKTHEQELMQNGEAMSPQTQESKSSAGEEENRVTPSAPPLPPSPPPPPGPPPCPRPRLVFHTQLAHGSPTGRIHGFTNVKELYGKIAEVFNISPSEILFCTLNSHKVDMQKLLGGQIGLEDFIFAHVRGETKEVEVTKTEDALGLTITDNGAGYAFIKRIKEGSTIDRLKTVCVGDHIEAINDQSIVGCRHYEVAKMLKEQSRGEPFTLRLVGPKKAFDMIGQRTKAPKSSEGKMVSGKETLRLRSKGTATVQEVPSEFEEKAIKKVDDLLESYMGIRDPELATTIVEAGKDKKNPDDFAEALDSVLGDFAFPDVFLFDVWGALGDVKNGRV</sequence>
<dbReference type="InterPro" id="IPR001478">
    <property type="entry name" value="PDZ"/>
</dbReference>